<dbReference type="AlphaFoldDB" id="A0A2V2YW68"/>
<dbReference type="Proteomes" id="UP000246635">
    <property type="component" value="Unassembled WGS sequence"/>
</dbReference>
<comment type="caution">
    <text evidence="1">The sequence shown here is derived from an EMBL/GenBank/DDBJ whole genome shotgun (WGS) entry which is preliminary data.</text>
</comment>
<dbReference type="RefSeq" id="WP_110044678.1">
    <property type="nucleotide sequence ID" value="NZ_CP054613.1"/>
</dbReference>
<name>A0A2V2YW68_9BACL</name>
<accession>A0A2V2YW68</accession>
<keyword evidence="2" id="KW-1185">Reference proteome</keyword>
<dbReference type="EMBL" id="QGTQ01000010">
    <property type="protein sequence ID" value="PWW01184.1"/>
    <property type="molecule type" value="Genomic_DNA"/>
</dbReference>
<evidence type="ECO:0000313" key="1">
    <source>
        <dbReference type="EMBL" id="PWW01184.1"/>
    </source>
</evidence>
<evidence type="ECO:0000313" key="2">
    <source>
        <dbReference type="Proteomes" id="UP000246635"/>
    </source>
</evidence>
<protein>
    <submittedName>
        <fullName evidence="1">Uncharacterized protein</fullName>
    </submittedName>
</protein>
<sequence>MSSDIYLKGMMDGKLAALVKANSSGMAEVATGKLERAGCTVHIITELEFHMLCTGAAEDWTK</sequence>
<gene>
    <name evidence="1" type="ORF">DFQ01_11074</name>
</gene>
<proteinExistence type="predicted"/>
<organism evidence="1 2">
    <name type="scientific">Paenibacillus cellulosilyticus</name>
    <dbReference type="NCBI Taxonomy" id="375489"/>
    <lineage>
        <taxon>Bacteria</taxon>
        <taxon>Bacillati</taxon>
        <taxon>Bacillota</taxon>
        <taxon>Bacilli</taxon>
        <taxon>Bacillales</taxon>
        <taxon>Paenibacillaceae</taxon>
        <taxon>Paenibacillus</taxon>
    </lineage>
</organism>
<reference evidence="1 2" key="1">
    <citation type="submission" date="2018-05" db="EMBL/GenBank/DDBJ databases">
        <title>Genomic Encyclopedia of Type Strains, Phase III (KMG-III): the genomes of soil and plant-associated and newly described type strains.</title>
        <authorList>
            <person name="Whitman W."/>
        </authorList>
    </citation>
    <scope>NUCLEOTIDE SEQUENCE [LARGE SCALE GENOMIC DNA]</scope>
    <source>
        <strain evidence="1 2">CECT 5696</strain>
    </source>
</reference>